<organism evidence="1 2">
    <name type="scientific">Anaerosporomusa subterranea</name>
    <dbReference type="NCBI Taxonomy" id="1794912"/>
    <lineage>
        <taxon>Bacteria</taxon>
        <taxon>Bacillati</taxon>
        <taxon>Bacillota</taxon>
        <taxon>Negativicutes</taxon>
        <taxon>Acetonemataceae</taxon>
        <taxon>Anaerosporomusa</taxon>
    </lineage>
</organism>
<accession>A0A154BVE1</accession>
<gene>
    <name evidence="1" type="ORF">AXX12_16680</name>
</gene>
<dbReference type="PANTHER" id="PTHR34547">
    <property type="entry name" value="YACP-LIKE NYN DOMAIN PROTEIN"/>
    <property type="match status" value="1"/>
</dbReference>
<sequence>MKNDGGPSKMDILLVDGYNVLHSVYQELLAELGHARDKFAADLAEYAAFEGVQAILVFDAHSVVGAADRSELLVEGLEIVYTSEGETADSFIEKLAYRLVRQGERVFVVTSDRMEQTVALGTGAYRITARELGIRVKQTKQKLRDETQAATRRDRRELASHLSEDVAARLDKLRHKR</sequence>
<name>A0A154BVE1_ANASB</name>
<evidence type="ECO:0008006" key="3">
    <source>
        <dbReference type="Google" id="ProtNLM"/>
    </source>
</evidence>
<comment type="caution">
    <text evidence="1">The sequence shown here is derived from an EMBL/GenBank/DDBJ whole genome shotgun (WGS) entry which is preliminary data.</text>
</comment>
<dbReference type="Proteomes" id="UP000076268">
    <property type="component" value="Unassembled WGS sequence"/>
</dbReference>
<dbReference type="CDD" id="cd10912">
    <property type="entry name" value="PIN_YacP-like"/>
    <property type="match status" value="1"/>
</dbReference>
<dbReference type="Pfam" id="PF05991">
    <property type="entry name" value="NYN_YacP"/>
    <property type="match status" value="1"/>
</dbReference>
<reference evidence="1 2" key="1">
    <citation type="submission" date="2016-02" db="EMBL/GenBank/DDBJ databases">
        <title>Anaerosporomusa subterraneum gen. nov., sp. nov., a spore-forming obligate anaerobe isolated from saprolite.</title>
        <authorList>
            <person name="Choi J.K."/>
            <person name="Shah M."/>
            <person name="Yee N."/>
        </authorList>
    </citation>
    <scope>NUCLEOTIDE SEQUENCE [LARGE SCALE GENOMIC DNA]</scope>
    <source>
        <strain evidence="1 2">RU4</strain>
    </source>
</reference>
<evidence type="ECO:0000313" key="2">
    <source>
        <dbReference type="Proteomes" id="UP000076268"/>
    </source>
</evidence>
<dbReference type="AlphaFoldDB" id="A0A154BVE1"/>
<proteinExistence type="predicted"/>
<dbReference type="STRING" id="1794912.AXX12_16680"/>
<evidence type="ECO:0000313" key="1">
    <source>
        <dbReference type="EMBL" id="KYZ77899.1"/>
    </source>
</evidence>
<dbReference type="PANTHER" id="PTHR34547:SF1">
    <property type="entry name" value="YACP-LIKE NYN DOMAIN PROTEIN"/>
    <property type="match status" value="1"/>
</dbReference>
<keyword evidence="2" id="KW-1185">Reference proteome</keyword>
<dbReference type="EMBL" id="LSGP01000005">
    <property type="protein sequence ID" value="KYZ77899.1"/>
    <property type="molecule type" value="Genomic_DNA"/>
</dbReference>
<protein>
    <recommendedName>
        <fullName evidence="3">RNA-binding protein</fullName>
    </recommendedName>
</protein>
<dbReference type="InterPro" id="IPR010298">
    <property type="entry name" value="YacP-like"/>
</dbReference>